<feature type="region of interest" description="Disordered" evidence="2">
    <location>
        <begin position="67"/>
        <end position="97"/>
    </location>
</feature>
<dbReference type="Proteomes" id="UP000215335">
    <property type="component" value="Unassembled WGS sequence"/>
</dbReference>
<evidence type="ECO:0000256" key="2">
    <source>
        <dbReference type="SAM" id="MobiDB-lite"/>
    </source>
</evidence>
<dbReference type="InterPro" id="IPR037898">
    <property type="entry name" value="NudC_fam"/>
</dbReference>
<dbReference type="Pfam" id="PF14050">
    <property type="entry name" value="Nudc_N"/>
    <property type="match status" value="1"/>
</dbReference>
<dbReference type="GO" id="GO:0051082">
    <property type="term" value="F:unfolded protein binding"/>
    <property type="evidence" value="ECO:0007669"/>
    <property type="project" value="TreeGrafter"/>
</dbReference>
<evidence type="ECO:0000313" key="6">
    <source>
        <dbReference type="Proteomes" id="UP000215335"/>
    </source>
</evidence>
<dbReference type="GO" id="GO:0005737">
    <property type="term" value="C:cytoplasm"/>
    <property type="evidence" value="ECO:0007669"/>
    <property type="project" value="TreeGrafter"/>
</dbReference>
<protein>
    <recommendedName>
        <fullName evidence="7">Nuclear migration protein nudC domain-containing protein</fullName>
    </recommendedName>
</protein>
<feature type="non-terminal residue" evidence="5">
    <location>
        <position position="188"/>
    </location>
</feature>
<evidence type="ECO:0000313" key="5">
    <source>
        <dbReference type="EMBL" id="OXU30094.1"/>
    </source>
</evidence>
<dbReference type="Pfam" id="PF16273">
    <property type="entry name" value="NuDC"/>
    <property type="match status" value="1"/>
</dbReference>
<dbReference type="GO" id="GO:0006457">
    <property type="term" value="P:protein folding"/>
    <property type="evidence" value="ECO:0007669"/>
    <property type="project" value="TreeGrafter"/>
</dbReference>
<evidence type="ECO:0008006" key="7">
    <source>
        <dbReference type="Google" id="ProtNLM"/>
    </source>
</evidence>
<dbReference type="InterPro" id="IPR032572">
    <property type="entry name" value="NuDC"/>
</dbReference>
<dbReference type="AlphaFoldDB" id="A0A232FH85"/>
<proteinExistence type="predicted"/>
<dbReference type="PANTHER" id="PTHR12356:SF3">
    <property type="entry name" value="NUCLEAR MIGRATION PROTEIN NUDC"/>
    <property type="match status" value="1"/>
</dbReference>
<dbReference type="InterPro" id="IPR025934">
    <property type="entry name" value="NudC_N_dom"/>
</dbReference>
<keyword evidence="6" id="KW-1185">Reference proteome</keyword>
<dbReference type="PANTHER" id="PTHR12356">
    <property type="entry name" value="NUCLEAR MOVEMENT PROTEIN NUDC"/>
    <property type="match status" value="1"/>
</dbReference>
<dbReference type="STRING" id="543379.A0A232FH85"/>
<accession>A0A232FH85</accession>
<dbReference type="EMBL" id="NNAY01000195">
    <property type="protein sequence ID" value="OXU30094.1"/>
    <property type="molecule type" value="Genomic_DNA"/>
</dbReference>
<organism evidence="5 6">
    <name type="scientific">Trichomalopsis sarcophagae</name>
    <dbReference type="NCBI Taxonomy" id="543379"/>
    <lineage>
        <taxon>Eukaryota</taxon>
        <taxon>Metazoa</taxon>
        <taxon>Ecdysozoa</taxon>
        <taxon>Arthropoda</taxon>
        <taxon>Hexapoda</taxon>
        <taxon>Insecta</taxon>
        <taxon>Pterygota</taxon>
        <taxon>Neoptera</taxon>
        <taxon>Endopterygota</taxon>
        <taxon>Hymenoptera</taxon>
        <taxon>Apocrita</taxon>
        <taxon>Proctotrupomorpha</taxon>
        <taxon>Chalcidoidea</taxon>
        <taxon>Pteromalidae</taxon>
        <taxon>Pteromalinae</taxon>
        <taxon>Trichomalopsis</taxon>
    </lineage>
</organism>
<feature type="compositionally biased region" description="Basic and acidic residues" evidence="2">
    <location>
        <begin position="119"/>
        <end position="131"/>
    </location>
</feature>
<feature type="domain" description="Nuclear migration protein nudC" evidence="4">
    <location>
        <begin position="103"/>
        <end position="162"/>
    </location>
</feature>
<name>A0A232FH85_9HYME</name>
<dbReference type="Gene3D" id="2.60.40.790">
    <property type="match status" value="1"/>
</dbReference>
<feature type="compositionally biased region" description="Polar residues" evidence="2">
    <location>
        <begin position="179"/>
        <end position="188"/>
    </location>
</feature>
<comment type="caution">
    <text evidence="5">The sequence shown here is derived from an EMBL/GenBank/DDBJ whole genome shotgun (WGS) entry which is preliminary data.</text>
</comment>
<evidence type="ECO:0000256" key="1">
    <source>
        <dbReference type="ARBA" id="ARBA00023054"/>
    </source>
</evidence>
<feature type="compositionally biased region" description="Basic and acidic residues" evidence="2">
    <location>
        <begin position="71"/>
        <end position="94"/>
    </location>
</feature>
<evidence type="ECO:0000259" key="4">
    <source>
        <dbReference type="Pfam" id="PF16273"/>
    </source>
</evidence>
<feature type="region of interest" description="Disordered" evidence="2">
    <location>
        <begin position="116"/>
        <end position="188"/>
    </location>
</feature>
<gene>
    <name evidence="5" type="ORF">TSAR_004183</name>
</gene>
<dbReference type="OrthoDB" id="416217at2759"/>
<dbReference type="SUPFAM" id="SSF49764">
    <property type="entry name" value="HSP20-like chaperones"/>
    <property type="match status" value="1"/>
</dbReference>
<feature type="compositionally biased region" description="Low complexity" evidence="2">
    <location>
        <begin position="132"/>
        <end position="143"/>
    </location>
</feature>
<dbReference type="InterPro" id="IPR008978">
    <property type="entry name" value="HSP20-like_chaperone"/>
</dbReference>
<evidence type="ECO:0000259" key="3">
    <source>
        <dbReference type="Pfam" id="PF14050"/>
    </source>
</evidence>
<sequence length="188" mass="21142">MTMDEGKFDGLLLSMAQQHEGGVQDLLETIFSFLARKTDFYTGGGDGAAEKLVNSIFKKYEATAVAKSKTKKTERAEQEKRRKEKLEKKKKEEELSSVVLNEDEKIVELTDEQASKLQQELDSKKNPKEDSVVSAGTSSTSVEETNKVEDVKMDEEEDEEEKGKLKPNAGNGADLPNYRWTQTLEEVE</sequence>
<reference evidence="5 6" key="1">
    <citation type="journal article" date="2017" name="Curr. Biol.">
        <title>The Evolution of Venom by Co-option of Single-Copy Genes.</title>
        <authorList>
            <person name="Martinson E.O."/>
            <person name="Mrinalini"/>
            <person name="Kelkar Y.D."/>
            <person name="Chang C.H."/>
            <person name="Werren J.H."/>
        </authorList>
    </citation>
    <scope>NUCLEOTIDE SEQUENCE [LARGE SCALE GENOMIC DNA]</scope>
    <source>
        <strain evidence="5 6">Alberta</strain>
        <tissue evidence="5">Whole body</tissue>
    </source>
</reference>
<feature type="domain" description="NudC N-terminal" evidence="3">
    <location>
        <begin position="7"/>
        <end position="58"/>
    </location>
</feature>
<keyword evidence="1" id="KW-0175">Coiled coil</keyword>